<reference evidence="11" key="1">
    <citation type="submission" date="2021-01" db="EMBL/GenBank/DDBJ databases">
        <authorList>
            <person name="Corre E."/>
            <person name="Pelletier E."/>
            <person name="Niang G."/>
            <person name="Scheremetjew M."/>
            <person name="Finn R."/>
            <person name="Kale V."/>
            <person name="Holt S."/>
            <person name="Cochrane G."/>
            <person name="Meng A."/>
            <person name="Brown T."/>
            <person name="Cohen L."/>
        </authorList>
    </citation>
    <scope>NUCLEOTIDE SEQUENCE</scope>
    <source>
        <strain evidence="11">CCMP2084</strain>
    </source>
</reference>
<feature type="domain" description="ABC transporter" evidence="10">
    <location>
        <begin position="57"/>
        <end position="317"/>
    </location>
</feature>
<evidence type="ECO:0000313" key="11">
    <source>
        <dbReference type="EMBL" id="CAD9814861.1"/>
    </source>
</evidence>
<protein>
    <recommendedName>
        <fullName evidence="10">ABC transporter domain-containing protein</fullName>
    </recommendedName>
</protein>
<evidence type="ECO:0000256" key="5">
    <source>
        <dbReference type="ARBA" id="ARBA00022840"/>
    </source>
</evidence>
<name>A0A7S2UEA1_9STRA</name>
<dbReference type="PROSITE" id="PS00211">
    <property type="entry name" value="ABC_TRANSPORTER_1"/>
    <property type="match status" value="1"/>
</dbReference>
<evidence type="ECO:0000256" key="1">
    <source>
        <dbReference type="ARBA" id="ARBA00004141"/>
    </source>
</evidence>
<dbReference type="Pfam" id="PF00005">
    <property type="entry name" value="ABC_tran"/>
    <property type="match status" value="2"/>
</dbReference>
<evidence type="ECO:0000256" key="7">
    <source>
        <dbReference type="ARBA" id="ARBA00023136"/>
    </source>
</evidence>
<feature type="domain" description="ABC transporter" evidence="10">
    <location>
        <begin position="826"/>
        <end position="1066"/>
    </location>
</feature>
<feature type="transmembrane region" description="Helical" evidence="9">
    <location>
        <begin position="528"/>
        <end position="550"/>
    </location>
</feature>
<dbReference type="Gene3D" id="3.40.50.300">
    <property type="entry name" value="P-loop containing nucleotide triphosphate hydrolases"/>
    <property type="match status" value="2"/>
</dbReference>
<feature type="transmembrane region" description="Helical" evidence="9">
    <location>
        <begin position="1188"/>
        <end position="1211"/>
    </location>
</feature>
<feature type="transmembrane region" description="Helical" evidence="9">
    <location>
        <begin position="491"/>
        <end position="516"/>
    </location>
</feature>
<keyword evidence="3 9" id="KW-0812">Transmembrane</keyword>
<evidence type="ECO:0000256" key="2">
    <source>
        <dbReference type="ARBA" id="ARBA00022448"/>
    </source>
</evidence>
<organism evidence="11">
    <name type="scientific">Attheya septentrionalis</name>
    <dbReference type="NCBI Taxonomy" id="420275"/>
    <lineage>
        <taxon>Eukaryota</taxon>
        <taxon>Sar</taxon>
        <taxon>Stramenopiles</taxon>
        <taxon>Ochrophyta</taxon>
        <taxon>Bacillariophyta</taxon>
        <taxon>Coscinodiscophyceae</taxon>
        <taxon>Chaetocerotophycidae</taxon>
        <taxon>Chaetocerotales</taxon>
        <taxon>Attheyaceae</taxon>
        <taxon>Attheya</taxon>
    </lineage>
</organism>
<dbReference type="PANTHER" id="PTHR19241">
    <property type="entry name" value="ATP-BINDING CASSETTE TRANSPORTER"/>
    <property type="match status" value="1"/>
</dbReference>
<feature type="transmembrane region" description="Helical" evidence="9">
    <location>
        <begin position="654"/>
        <end position="675"/>
    </location>
</feature>
<gene>
    <name evidence="11" type="ORF">ASEP1449_LOCUS6687</name>
</gene>
<feature type="transmembrane region" description="Helical" evidence="9">
    <location>
        <begin position="1157"/>
        <end position="1176"/>
    </location>
</feature>
<comment type="subcellular location">
    <subcellularLocation>
        <location evidence="1">Membrane</location>
        <topology evidence="1">Multi-pass membrane protein</topology>
    </subcellularLocation>
</comment>
<feature type="transmembrane region" description="Helical" evidence="9">
    <location>
        <begin position="450"/>
        <end position="470"/>
    </location>
</feature>
<dbReference type="GO" id="GO:0016020">
    <property type="term" value="C:membrane"/>
    <property type="evidence" value="ECO:0007669"/>
    <property type="project" value="UniProtKB-SubCell"/>
</dbReference>
<dbReference type="Pfam" id="PF19055">
    <property type="entry name" value="ABC2_membrane_7"/>
    <property type="match status" value="1"/>
</dbReference>
<keyword evidence="4" id="KW-0547">Nucleotide-binding</keyword>
<dbReference type="InterPro" id="IPR013525">
    <property type="entry name" value="ABC2_TM"/>
</dbReference>
<proteinExistence type="predicted"/>
<dbReference type="GO" id="GO:0016887">
    <property type="term" value="F:ATP hydrolysis activity"/>
    <property type="evidence" value="ECO:0007669"/>
    <property type="project" value="InterPro"/>
</dbReference>
<dbReference type="GO" id="GO:0140359">
    <property type="term" value="F:ABC-type transporter activity"/>
    <property type="evidence" value="ECO:0007669"/>
    <property type="project" value="InterPro"/>
</dbReference>
<dbReference type="EMBL" id="HBHQ01009926">
    <property type="protein sequence ID" value="CAD9814861.1"/>
    <property type="molecule type" value="Transcribed_RNA"/>
</dbReference>
<dbReference type="InterPro" id="IPR003593">
    <property type="entry name" value="AAA+_ATPase"/>
</dbReference>
<feature type="transmembrane region" description="Helical" evidence="9">
    <location>
        <begin position="1270"/>
        <end position="1289"/>
    </location>
</feature>
<accession>A0A7S2UEA1</accession>
<feature type="compositionally biased region" description="Polar residues" evidence="8">
    <location>
        <begin position="775"/>
        <end position="786"/>
    </location>
</feature>
<evidence type="ECO:0000256" key="9">
    <source>
        <dbReference type="SAM" id="Phobius"/>
    </source>
</evidence>
<dbReference type="SMART" id="SM00382">
    <property type="entry name" value="AAA"/>
    <property type="match status" value="1"/>
</dbReference>
<feature type="transmembrane region" description="Helical" evidence="9">
    <location>
        <begin position="1240"/>
        <end position="1258"/>
    </location>
</feature>
<evidence type="ECO:0000256" key="6">
    <source>
        <dbReference type="ARBA" id="ARBA00022989"/>
    </source>
</evidence>
<dbReference type="InterPro" id="IPR003439">
    <property type="entry name" value="ABC_transporter-like_ATP-bd"/>
</dbReference>
<dbReference type="SUPFAM" id="SSF52540">
    <property type="entry name" value="P-loop containing nucleoside triphosphate hydrolases"/>
    <property type="match status" value="2"/>
</dbReference>
<evidence type="ECO:0000256" key="4">
    <source>
        <dbReference type="ARBA" id="ARBA00022741"/>
    </source>
</evidence>
<dbReference type="GO" id="GO:0005524">
    <property type="term" value="F:ATP binding"/>
    <property type="evidence" value="ECO:0007669"/>
    <property type="project" value="UniProtKB-KW"/>
</dbReference>
<sequence>MQMSDKTPETPDATPFEPLEIDTSVAGESANDDDMPPTSSEEKNRDDFVLSFEHLTVHVPGIAKNTCFFNVDNPIANYMQEYLGMQMQEREPFYSIDNVSGHIKAGEVCLVLGPNDSNKATLLRALCGRLNTQDELYGTILLNGMPMGPSNQGWRRLSPYVSASDASHSPVLTVKETLTFAAQCHSTGSPEKIDEDVEKIMVALGIDHVAETVVGDENLRGISGGQKRRVTVGEMFMDPDGKFYCLEQITDGLASSDSLSLIEKLTNSARLNRDAAFVSLLQPSDEMIMLFDKILVLTASGEQAYFGPVDRTILRDIFLGPTADASEDSGSIADLVLKKGLSGSFSGEDSVVKRFAESPVGDELALNLARIRTSAPPSRDRDLDSLLPDKKYSTSRWYQLKIISARRRKLIFRNSVTYSRIAIAIVFGLIIGSLFSSLKNDAIGSLARTGYLFLNSFLVLMLSAAVTIPSSFRERVTLFKLRSAEFFSGRVFYIAQVLTDAPLSILEAILLSSISYFWVDMNSGANHFFYFLGTMIGLECVGQALGRLLCALFRKQVTANACSSVAILLCGTVGGFMPAYGSIPTILRWFSWFTPVSYAFEGMMINEFYGRELSGVIIGTEDGDVSLASISGSAWLSNFDLPRQSFASANAIKIFDLGMLFVFAMVYDLLGLYFIERTRQWYHNQTRRPQATVKYSFDLTPDLDSPAAAAFRDIKSHNSKTKPVDDGEKLEQGQIGSSSTPDLDSPAAAALRDSKSHNSETKPVDEGDKLEKGQIGSTSTLHNSTEADWPQTLSVKNLSYTVPLKSKYKMNVKSKVQSLLLKACGRKMAEVDKDESESLTLLQGVDALFRRSRMCALMGTSGAGKSTFMDVVAGYKTGGQITGDIMIDGIPKDTKTWKHIMGYAEQNDILNPYLSVLETLRFTASCRLHRDVDREARVQEVIELMGLADYAKFVVGRELEGEGLPKHARKRLTIAVQLVIRPKVLFLDEPTTGLGNNDAALVIEAVRRSTDAMGIITLATIHQPSKHIWDTFDDALLLAKGGRVIYMGEMGPKSETVMSYFSSLTSSPPPAQCNPADYILGTMNDLEPMDAEKLFKQSSHNDLLAKSIGSVVKSGFGDEPQIPPSVHMRGPNSPVQEFFLLTKRHLIAQWRNPSYSFMRITSSIGVSLYMGILFSGSDISTLSGAVNSIGAIFFLVFVLVIPMQAAVVPLIEDRAVLYRETVSGTYSRLSYGLGQLAADLPFHLLNTILMFIFFYFLVDFQRKAEEMGYFLLMLFLSNWVIQSLGQLFALATPNEESANGLAGLSIILSVILMGFLITVNAMPAGWTWAYWSNLFHYILQGLVTNELVGRTYSLDLNLGVPDNITNASNLVFFNSGVDPMDTTSHQVGNLVSLTALTGGGINPDTPLGDLSALVDCLVENDCLVEPIADNFIPCIFQLFGTAPCEDEFAAAIASIDVEEVTKCFLPAVGNETATVSNNFVPNTFSMEAYGEMEDDSQMELILCLLRAILPADVIDAIDRIISIIEDNFGIILFLFDILENGIKIPGEAILFFFGWAELDGETFKWWYCMGSVAIFLSAIELFKLFSMRFIVWTKR</sequence>
<evidence type="ECO:0000256" key="8">
    <source>
        <dbReference type="SAM" id="MobiDB-lite"/>
    </source>
</evidence>
<feature type="transmembrane region" description="Helical" evidence="9">
    <location>
        <begin position="557"/>
        <end position="580"/>
    </location>
</feature>
<feature type="region of interest" description="Disordered" evidence="8">
    <location>
        <begin position="714"/>
        <end position="786"/>
    </location>
</feature>
<feature type="transmembrane region" description="Helical" evidence="9">
    <location>
        <begin position="1301"/>
        <end position="1322"/>
    </location>
</feature>
<keyword evidence="7 9" id="KW-0472">Membrane</keyword>
<dbReference type="InterPro" id="IPR027417">
    <property type="entry name" value="P-loop_NTPase"/>
</dbReference>
<feature type="compositionally biased region" description="Basic and acidic residues" evidence="8">
    <location>
        <begin position="714"/>
        <end position="731"/>
    </location>
</feature>
<dbReference type="InterPro" id="IPR043926">
    <property type="entry name" value="ABCG_dom"/>
</dbReference>
<keyword evidence="6 9" id="KW-1133">Transmembrane helix</keyword>
<keyword evidence="2" id="KW-0813">Transport</keyword>
<keyword evidence="5" id="KW-0067">ATP-binding</keyword>
<feature type="compositionally biased region" description="Basic and acidic residues" evidence="8">
    <location>
        <begin position="752"/>
        <end position="772"/>
    </location>
</feature>
<dbReference type="PROSITE" id="PS50893">
    <property type="entry name" value="ABC_TRANSPORTER_2"/>
    <property type="match status" value="2"/>
</dbReference>
<evidence type="ECO:0000256" key="3">
    <source>
        <dbReference type="ARBA" id="ARBA00022692"/>
    </source>
</evidence>
<evidence type="ECO:0000259" key="10">
    <source>
        <dbReference type="PROSITE" id="PS50893"/>
    </source>
</evidence>
<dbReference type="InterPro" id="IPR017871">
    <property type="entry name" value="ABC_transporter-like_CS"/>
</dbReference>
<feature type="region of interest" description="Disordered" evidence="8">
    <location>
        <begin position="1"/>
        <end position="43"/>
    </location>
</feature>
<feature type="transmembrane region" description="Helical" evidence="9">
    <location>
        <begin position="1565"/>
        <end position="1585"/>
    </location>
</feature>
<feature type="transmembrane region" description="Helical" evidence="9">
    <location>
        <begin position="417"/>
        <end position="438"/>
    </location>
</feature>
<dbReference type="Pfam" id="PF01061">
    <property type="entry name" value="ABC2_membrane"/>
    <property type="match status" value="2"/>
</dbReference>